<comment type="cofactor">
    <cofactor evidence="1">
        <name>Mg(2+)</name>
        <dbReference type="ChEBI" id="CHEBI:18420"/>
    </cofactor>
</comment>
<dbReference type="SUPFAM" id="SSF55811">
    <property type="entry name" value="Nudix"/>
    <property type="match status" value="1"/>
</dbReference>
<evidence type="ECO:0000256" key="2">
    <source>
        <dbReference type="ARBA" id="ARBA00022801"/>
    </source>
</evidence>
<dbReference type="AlphaFoldDB" id="A0A0W1RCU3"/>
<dbReference type="InterPro" id="IPR020476">
    <property type="entry name" value="Nudix_hydrolase"/>
</dbReference>
<dbReference type="STRING" id="1514971.AUR64_06745"/>
<dbReference type="PROSITE" id="PS51462">
    <property type="entry name" value="NUDIX"/>
    <property type="match status" value="1"/>
</dbReference>
<dbReference type="Gene3D" id="3.90.79.10">
    <property type="entry name" value="Nucleoside Triphosphate Pyrophosphohydrolase"/>
    <property type="match status" value="1"/>
</dbReference>
<dbReference type="CDD" id="cd02883">
    <property type="entry name" value="NUDIX_Hydrolase"/>
    <property type="match status" value="1"/>
</dbReference>
<dbReference type="InterPro" id="IPR020084">
    <property type="entry name" value="NUDIX_hydrolase_CS"/>
</dbReference>
<name>A0A0W1RCU3_9EURY</name>
<protein>
    <submittedName>
        <fullName evidence="4">NUDIX hydrolase</fullName>
    </submittedName>
</protein>
<evidence type="ECO:0000313" key="4">
    <source>
        <dbReference type="EMBL" id="KTG10876.1"/>
    </source>
</evidence>
<dbReference type="EMBL" id="LOPU01000016">
    <property type="protein sequence ID" value="KTG10876.1"/>
    <property type="molecule type" value="Genomic_DNA"/>
</dbReference>
<accession>A0A0W1RCU3</accession>
<dbReference type="InterPro" id="IPR000086">
    <property type="entry name" value="NUDIX_hydrolase_dom"/>
</dbReference>
<dbReference type="PROSITE" id="PS00893">
    <property type="entry name" value="NUDIX_BOX"/>
    <property type="match status" value="1"/>
</dbReference>
<dbReference type="Pfam" id="PF00293">
    <property type="entry name" value="NUDIX"/>
    <property type="match status" value="1"/>
</dbReference>
<keyword evidence="2 4" id="KW-0378">Hydrolase</keyword>
<feature type="domain" description="Nudix hydrolase" evidence="3">
    <location>
        <begin position="33"/>
        <end position="162"/>
    </location>
</feature>
<proteinExistence type="predicted"/>
<gene>
    <name evidence="4" type="ORF">AUR64_06745</name>
</gene>
<evidence type="ECO:0000259" key="3">
    <source>
        <dbReference type="PROSITE" id="PS51462"/>
    </source>
</evidence>
<comment type="caution">
    <text evidence="4">The sequence shown here is derived from an EMBL/GenBank/DDBJ whole genome shotgun (WGS) entry which is preliminary data.</text>
</comment>
<evidence type="ECO:0000256" key="1">
    <source>
        <dbReference type="ARBA" id="ARBA00001946"/>
    </source>
</evidence>
<dbReference type="PRINTS" id="PR00502">
    <property type="entry name" value="NUDIXFAMILY"/>
</dbReference>
<keyword evidence="5" id="KW-1185">Reference proteome</keyword>
<organism evidence="4 5">
    <name type="scientific">Haloprofundus marisrubri</name>
    <dbReference type="NCBI Taxonomy" id="1514971"/>
    <lineage>
        <taxon>Archaea</taxon>
        <taxon>Methanobacteriati</taxon>
        <taxon>Methanobacteriota</taxon>
        <taxon>Stenosarchaea group</taxon>
        <taxon>Halobacteria</taxon>
        <taxon>Halobacteriales</taxon>
        <taxon>Haloferacaceae</taxon>
        <taxon>Haloprofundus</taxon>
    </lineage>
</organism>
<dbReference type="OrthoDB" id="40462at2157"/>
<dbReference type="PANTHER" id="PTHR43046:SF14">
    <property type="entry name" value="MUTT_NUDIX FAMILY PROTEIN"/>
    <property type="match status" value="1"/>
</dbReference>
<reference evidence="4 5" key="1">
    <citation type="submission" date="2015-12" db="EMBL/GenBank/DDBJ databases">
        <title>Haloprofundus marisrubri gen. nov., sp. nov., an extremely halophilic archaeon isolated from the Discovery deep brine-seawater interface in the Red Sea.</title>
        <authorList>
            <person name="Zhang G."/>
            <person name="Stingl U."/>
            <person name="Rashid M."/>
        </authorList>
    </citation>
    <scope>NUCLEOTIDE SEQUENCE [LARGE SCALE GENOMIC DNA]</scope>
    <source>
        <strain evidence="4 5">SB9</strain>
    </source>
</reference>
<dbReference type="PANTHER" id="PTHR43046">
    <property type="entry name" value="GDP-MANNOSE MANNOSYL HYDROLASE"/>
    <property type="match status" value="1"/>
</dbReference>
<dbReference type="GO" id="GO:0016787">
    <property type="term" value="F:hydrolase activity"/>
    <property type="evidence" value="ECO:0007669"/>
    <property type="project" value="UniProtKB-KW"/>
</dbReference>
<dbReference type="Proteomes" id="UP000054387">
    <property type="component" value="Unassembled WGS sequence"/>
</dbReference>
<dbReference type="InterPro" id="IPR015797">
    <property type="entry name" value="NUDIX_hydrolase-like_dom_sf"/>
</dbReference>
<evidence type="ECO:0000313" key="5">
    <source>
        <dbReference type="Proteomes" id="UP000054387"/>
    </source>
</evidence>
<sequence>MPDRFAPDAPRERQTIRLSEERLASFREWAENGTARTAAARVRDSEGRTALVQNRWSRGWILPGGAVEPGERPVAAAQREVREETGLEATIENVVVVVDQSYENEAGEAAFSAEYVVYAARAEGEIPSTEQLGVSADEITAARWFETLPERLHDGDLLERYL</sequence>